<protein>
    <submittedName>
        <fullName evidence="1">Uncharacterized protein</fullName>
    </submittedName>
</protein>
<dbReference type="EMBL" id="UYJE01003710">
    <property type="protein sequence ID" value="VDI21697.1"/>
    <property type="molecule type" value="Genomic_DNA"/>
</dbReference>
<keyword evidence="2" id="KW-1185">Reference proteome</keyword>
<accession>A0A8B6DN53</accession>
<gene>
    <name evidence="1" type="ORF">MGAL_10B019259</name>
</gene>
<proteinExistence type="predicted"/>
<dbReference type="Gene3D" id="2.80.10.50">
    <property type="match status" value="1"/>
</dbReference>
<evidence type="ECO:0000313" key="1">
    <source>
        <dbReference type="EMBL" id="VDI21697.1"/>
    </source>
</evidence>
<name>A0A8B6DN53_MYTGA</name>
<comment type="caution">
    <text evidence="1">The sequence shown here is derived from an EMBL/GenBank/DDBJ whole genome shotgun (WGS) entry which is preliminary data.</text>
</comment>
<sequence>MSLNNLAKAITHHKISHDNMTTFLIKVCSMDQFIHPRGGKANPSNNTDLVRHKDIHERMHWKFQHVDGEWGYIVHATSNKCIHPKGGSENPEKRAILVLTDDRRNAALFKFDLNNNEIVHKGGKIATTFIDPVADFIDLTTKPPFPYELIKFECVSPTNIRQKINPYE</sequence>
<dbReference type="AlphaFoldDB" id="A0A8B6DN53"/>
<dbReference type="OrthoDB" id="6055087at2759"/>
<dbReference type="Proteomes" id="UP000596742">
    <property type="component" value="Unassembled WGS sequence"/>
</dbReference>
<reference evidence="1" key="1">
    <citation type="submission" date="2018-11" db="EMBL/GenBank/DDBJ databases">
        <authorList>
            <person name="Alioto T."/>
            <person name="Alioto T."/>
        </authorList>
    </citation>
    <scope>NUCLEOTIDE SEQUENCE</scope>
</reference>
<organism evidence="1 2">
    <name type="scientific">Mytilus galloprovincialis</name>
    <name type="common">Mediterranean mussel</name>
    <dbReference type="NCBI Taxonomy" id="29158"/>
    <lineage>
        <taxon>Eukaryota</taxon>
        <taxon>Metazoa</taxon>
        <taxon>Spiralia</taxon>
        <taxon>Lophotrochozoa</taxon>
        <taxon>Mollusca</taxon>
        <taxon>Bivalvia</taxon>
        <taxon>Autobranchia</taxon>
        <taxon>Pteriomorphia</taxon>
        <taxon>Mytilida</taxon>
        <taxon>Mytiloidea</taxon>
        <taxon>Mytilidae</taxon>
        <taxon>Mytilinae</taxon>
        <taxon>Mytilus</taxon>
    </lineage>
</organism>
<evidence type="ECO:0000313" key="2">
    <source>
        <dbReference type="Proteomes" id="UP000596742"/>
    </source>
</evidence>